<name>A0ABW8I6S5_9BACI</name>
<keyword evidence="2" id="KW-1185">Reference proteome</keyword>
<dbReference type="Gene3D" id="2.130.10.10">
    <property type="entry name" value="YVTN repeat-like/Quinoprotein amine dehydrogenase"/>
    <property type="match status" value="1"/>
</dbReference>
<proteinExistence type="predicted"/>
<sequence length="324" mass="36364">MKKIITRVHYCKKGENLKLKKSNRILISGTVALFLLTACSNNEKEEYFVKAESEKVEHIHGAGYLGEEQAPVIATHSGLFKYENGSWYKTTENNHDYMGFQTFKDGFYASGHPEEGSDLKNPLGLTKSTGEGKSLEKLAFYGETDFHYLGASYETGTIYAVNEMPNSKIGTGVFYTKNEGKDWTQAKLNGVTSDSLGGLDVHPSKDNLIAIYAKEGIFLSENYGKDFSLIQTKGTVTSLVFREDSIVYSMLEGNKPVLHEINLNDKQDKKLNELSLTAENPPIYLEVNYQKENEMMFVTAKNDVYTTQDQKEGWTKILSNGKTE</sequence>
<comment type="caution">
    <text evidence="1">The sequence shown here is derived from an EMBL/GenBank/DDBJ whole genome shotgun (WGS) entry which is preliminary data.</text>
</comment>
<dbReference type="SUPFAM" id="SSF110296">
    <property type="entry name" value="Oligoxyloglucan reducing end-specific cellobiohydrolase"/>
    <property type="match status" value="1"/>
</dbReference>
<dbReference type="EMBL" id="JAUIYO010000002">
    <property type="protein sequence ID" value="MFK2825142.1"/>
    <property type="molecule type" value="Genomic_DNA"/>
</dbReference>
<dbReference type="NCBIfam" id="NF045728">
    <property type="entry name" value="glycosyl_F510_1955"/>
    <property type="match status" value="1"/>
</dbReference>
<organism evidence="1 2">
    <name type="scientific">Bacillus lumedeiriae</name>
    <dbReference type="NCBI Taxonomy" id="3058829"/>
    <lineage>
        <taxon>Bacteria</taxon>
        <taxon>Bacillati</taxon>
        <taxon>Bacillota</taxon>
        <taxon>Bacilli</taxon>
        <taxon>Bacillales</taxon>
        <taxon>Bacillaceae</taxon>
        <taxon>Bacillus</taxon>
    </lineage>
</organism>
<dbReference type="InterPro" id="IPR054817">
    <property type="entry name" value="Glycosyl_F510_1955-like"/>
</dbReference>
<accession>A0ABW8I6S5</accession>
<dbReference type="InterPro" id="IPR015943">
    <property type="entry name" value="WD40/YVTN_repeat-like_dom_sf"/>
</dbReference>
<evidence type="ECO:0000313" key="1">
    <source>
        <dbReference type="EMBL" id="MFK2825142.1"/>
    </source>
</evidence>
<gene>
    <name evidence="1" type="ORF">QYG89_05505</name>
</gene>
<evidence type="ECO:0000313" key="2">
    <source>
        <dbReference type="Proteomes" id="UP001619911"/>
    </source>
</evidence>
<dbReference type="RefSeq" id="WP_404315384.1">
    <property type="nucleotide sequence ID" value="NZ_JAUIYO010000002.1"/>
</dbReference>
<dbReference type="Proteomes" id="UP001619911">
    <property type="component" value="Unassembled WGS sequence"/>
</dbReference>
<reference evidence="1 2" key="1">
    <citation type="submission" date="2023-07" db="EMBL/GenBank/DDBJ databases">
        <title>Bacillus lucianemedeirus sp. nov, a new species isolated from an immunobiological production facility.</title>
        <authorList>
            <person name="Costa L.V."/>
            <person name="Miranda R.V.S.L."/>
            <person name="Brandao M.L.L."/>
            <person name="Reis C.M.F."/>
            <person name="Frazao A.M."/>
            <person name="Cruz F.V."/>
            <person name="Baio P.V.P."/>
            <person name="Veras J.F.C."/>
            <person name="Ramos J.N."/>
            <person name="Vieira V."/>
        </authorList>
    </citation>
    <scope>NUCLEOTIDE SEQUENCE [LARGE SCALE GENOMIC DNA]</scope>
    <source>
        <strain evidence="1 2">B190/17</strain>
    </source>
</reference>
<protein>
    <submittedName>
        <fullName evidence="1">Sialidase</fullName>
    </submittedName>
</protein>